<protein>
    <recommendedName>
        <fullName evidence="5">SWIM-type domain-containing protein</fullName>
    </recommendedName>
</protein>
<feature type="domain" description="SWIM-type" evidence="5">
    <location>
        <begin position="10"/>
        <end position="41"/>
    </location>
</feature>
<keyword evidence="7" id="KW-1185">Reference proteome</keyword>
<evidence type="ECO:0000256" key="3">
    <source>
        <dbReference type="ARBA" id="ARBA00022833"/>
    </source>
</evidence>
<dbReference type="EMBL" id="OX465085">
    <property type="protein sequence ID" value="CAI9301205.1"/>
    <property type="molecule type" value="Genomic_DNA"/>
</dbReference>
<accession>A0AA35ZYE3</accession>
<dbReference type="PROSITE" id="PS50966">
    <property type="entry name" value="ZF_SWIM"/>
    <property type="match status" value="1"/>
</dbReference>
<evidence type="ECO:0000259" key="5">
    <source>
        <dbReference type="PROSITE" id="PS50966"/>
    </source>
</evidence>
<dbReference type="Proteomes" id="UP001177003">
    <property type="component" value="Chromosome 9"/>
</dbReference>
<name>A0AA35ZYE3_LACSI</name>
<evidence type="ECO:0000256" key="1">
    <source>
        <dbReference type="ARBA" id="ARBA00022723"/>
    </source>
</evidence>
<evidence type="ECO:0000256" key="4">
    <source>
        <dbReference type="PROSITE-ProRule" id="PRU00325"/>
    </source>
</evidence>
<evidence type="ECO:0000256" key="2">
    <source>
        <dbReference type="ARBA" id="ARBA00022771"/>
    </source>
</evidence>
<dbReference type="GO" id="GO:0008270">
    <property type="term" value="F:zinc ion binding"/>
    <property type="evidence" value="ECO:0007669"/>
    <property type="project" value="UniProtKB-KW"/>
</dbReference>
<dbReference type="PANTHER" id="PTHR47718">
    <property type="entry name" value="OS01G0519700 PROTEIN"/>
    <property type="match status" value="1"/>
</dbReference>
<dbReference type="InterPro" id="IPR007527">
    <property type="entry name" value="Znf_SWIM"/>
</dbReference>
<sequence>MHCRIVTFHFLNPVNVKCSCAKFETYGILCNHSLYVIKKRHVETLLDHYILPRWTLDARFKVDNTNIGLEEINNENGVSALTEWCVRANYNKAIELARDSSFEIRKLNNFLVKFLENQLSRKKAKGHPNTSQQSCADISQVDIVPQISIRDPLLPTNTKGRPKNANRIKYSLEMVKKKRTCSHCGGLGHYISGCSIKKPEDSRSSSSQLVPDQFSSYFENGGTSTETDRWRVRRGVRFGIWHRAD</sequence>
<keyword evidence="3" id="KW-0862">Zinc</keyword>
<keyword evidence="1" id="KW-0479">Metal-binding</keyword>
<gene>
    <name evidence="6" type="ORF">LSALG_LOCUS39773</name>
</gene>
<organism evidence="6 7">
    <name type="scientific">Lactuca saligna</name>
    <name type="common">Willowleaf lettuce</name>
    <dbReference type="NCBI Taxonomy" id="75948"/>
    <lineage>
        <taxon>Eukaryota</taxon>
        <taxon>Viridiplantae</taxon>
        <taxon>Streptophyta</taxon>
        <taxon>Embryophyta</taxon>
        <taxon>Tracheophyta</taxon>
        <taxon>Spermatophyta</taxon>
        <taxon>Magnoliopsida</taxon>
        <taxon>eudicotyledons</taxon>
        <taxon>Gunneridae</taxon>
        <taxon>Pentapetalae</taxon>
        <taxon>asterids</taxon>
        <taxon>campanulids</taxon>
        <taxon>Asterales</taxon>
        <taxon>Asteraceae</taxon>
        <taxon>Cichorioideae</taxon>
        <taxon>Cichorieae</taxon>
        <taxon>Lactucinae</taxon>
        <taxon>Lactuca</taxon>
    </lineage>
</organism>
<keyword evidence="2 4" id="KW-0863">Zinc-finger</keyword>
<evidence type="ECO:0000313" key="6">
    <source>
        <dbReference type="EMBL" id="CAI9301205.1"/>
    </source>
</evidence>
<dbReference type="SMART" id="SM00575">
    <property type="entry name" value="ZnF_PMZ"/>
    <property type="match status" value="1"/>
</dbReference>
<reference evidence="6" key="1">
    <citation type="submission" date="2023-04" db="EMBL/GenBank/DDBJ databases">
        <authorList>
            <person name="Vijverberg K."/>
            <person name="Xiong W."/>
            <person name="Schranz E."/>
        </authorList>
    </citation>
    <scope>NUCLEOTIDE SEQUENCE</scope>
</reference>
<dbReference type="AlphaFoldDB" id="A0AA35ZYE3"/>
<dbReference type="InterPro" id="IPR006564">
    <property type="entry name" value="Znf_PMZ"/>
</dbReference>
<evidence type="ECO:0000313" key="7">
    <source>
        <dbReference type="Proteomes" id="UP001177003"/>
    </source>
</evidence>
<dbReference type="PANTHER" id="PTHR47718:SF7">
    <property type="entry name" value="PROTEIN FAR1-RELATED SEQUENCE"/>
    <property type="match status" value="1"/>
</dbReference>
<proteinExistence type="predicted"/>